<dbReference type="InterPro" id="IPR016155">
    <property type="entry name" value="Mopterin_synth/thiamin_S_b"/>
</dbReference>
<dbReference type="NCBIfam" id="TIGR01683">
    <property type="entry name" value="thiS"/>
    <property type="match status" value="1"/>
</dbReference>
<accession>A0A7Y9ZG56</accession>
<evidence type="ECO:0000313" key="4">
    <source>
        <dbReference type="Proteomes" id="UP000662818"/>
    </source>
</evidence>
<gene>
    <name evidence="2" type="primary">thiS</name>
    <name evidence="1" type="ORF">BJ993_001003</name>
    <name evidence="2" type="ORF">CFH99_19855</name>
</gene>
<reference evidence="2 4" key="1">
    <citation type="submission" date="2017-06" db="EMBL/GenBank/DDBJ databases">
        <title>Complete Genome Sequence of the Soil Carbazole-Degrading Bacterium Nocardioides aromaticivorans IC177.</title>
        <authorList>
            <person name="Vejarano F."/>
            <person name="Suzuki-Minakuchi C."/>
            <person name="Ohtsubo Y."/>
            <person name="Tsuda M."/>
            <person name="Okada K."/>
            <person name="Nojiri H."/>
        </authorList>
    </citation>
    <scope>NUCLEOTIDE SEQUENCE [LARGE SCALE GENOMIC DNA]</scope>
    <source>
        <strain evidence="2 4">IC177</strain>
    </source>
</reference>
<name>A0A7Y9ZG56_9ACTN</name>
<evidence type="ECO:0000313" key="1">
    <source>
        <dbReference type="EMBL" id="NYI43923.1"/>
    </source>
</evidence>
<dbReference type="Proteomes" id="UP000562045">
    <property type="component" value="Unassembled WGS sequence"/>
</dbReference>
<dbReference type="SUPFAM" id="SSF54285">
    <property type="entry name" value="MoaD/ThiS"/>
    <property type="match status" value="1"/>
</dbReference>
<dbReference type="EMBL" id="JACBZM010000001">
    <property type="protein sequence ID" value="NYI43923.1"/>
    <property type="molecule type" value="Genomic_DNA"/>
</dbReference>
<dbReference type="InterPro" id="IPR012675">
    <property type="entry name" value="Beta-grasp_dom_sf"/>
</dbReference>
<proteinExistence type="predicted"/>
<dbReference type="Proteomes" id="UP000662818">
    <property type="component" value="Chromosome"/>
</dbReference>
<dbReference type="RefSeq" id="WP_179647963.1">
    <property type="nucleotide sequence ID" value="NZ_CP022295.1"/>
</dbReference>
<dbReference type="InterPro" id="IPR010035">
    <property type="entry name" value="Thi_S"/>
</dbReference>
<dbReference type="Gene3D" id="3.10.20.30">
    <property type="match status" value="1"/>
</dbReference>
<reference evidence="1 3" key="2">
    <citation type="submission" date="2020-07" db="EMBL/GenBank/DDBJ databases">
        <title>Sequencing the genomes of 1000 actinobacteria strains.</title>
        <authorList>
            <person name="Klenk H.-P."/>
        </authorList>
    </citation>
    <scope>NUCLEOTIDE SEQUENCE [LARGE SCALE GENOMIC DNA]</scope>
    <source>
        <strain evidence="1 3">DSM 15131</strain>
    </source>
</reference>
<dbReference type="Pfam" id="PF02597">
    <property type="entry name" value="ThiS"/>
    <property type="match status" value="1"/>
</dbReference>
<dbReference type="EMBL" id="CP022295">
    <property type="protein sequence ID" value="QSR27883.1"/>
    <property type="molecule type" value="Genomic_DNA"/>
</dbReference>
<sequence>MNPTCTITCNGEALTAEGTVADLLRARLGDPPRSGIAVAVNGEVVPRATWPGVVLTDGDVVEVVTAVQGG</sequence>
<dbReference type="InterPro" id="IPR003749">
    <property type="entry name" value="ThiS/MoaD-like"/>
</dbReference>
<protein>
    <submittedName>
        <fullName evidence="1">Sulfur carrier protein</fullName>
    </submittedName>
    <submittedName>
        <fullName evidence="2">Thiamine biosynthesis protein ThiS</fullName>
    </submittedName>
</protein>
<evidence type="ECO:0000313" key="3">
    <source>
        <dbReference type="Proteomes" id="UP000562045"/>
    </source>
</evidence>
<evidence type="ECO:0000313" key="2">
    <source>
        <dbReference type="EMBL" id="QSR27883.1"/>
    </source>
</evidence>
<keyword evidence="4" id="KW-1185">Reference proteome</keyword>
<dbReference type="PANTHER" id="PTHR34472:SF1">
    <property type="entry name" value="SULFUR CARRIER PROTEIN THIS"/>
    <property type="match status" value="1"/>
</dbReference>
<dbReference type="PANTHER" id="PTHR34472">
    <property type="entry name" value="SULFUR CARRIER PROTEIN THIS"/>
    <property type="match status" value="1"/>
</dbReference>
<dbReference type="CDD" id="cd00565">
    <property type="entry name" value="Ubl_ThiS"/>
    <property type="match status" value="1"/>
</dbReference>
<dbReference type="AlphaFoldDB" id="A0A7Y9ZG56"/>
<organism evidence="1 3">
    <name type="scientific">Nocardioides aromaticivorans</name>
    <dbReference type="NCBI Taxonomy" id="200618"/>
    <lineage>
        <taxon>Bacteria</taxon>
        <taxon>Bacillati</taxon>
        <taxon>Actinomycetota</taxon>
        <taxon>Actinomycetes</taxon>
        <taxon>Propionibacteriales</taxon>
        <taxon>Nocardioidaceae</taxon>
        <taxon>Nocardioides</taxon>
    </lineage>
</organism>